<organism evidence="2 3">
    <name type="scientific">Sphingobacterium spiritivorum ATCC 33300</name>
    <dbReference type="NCBI Taxonomy" id="525372"/>
    <lineage>
        <taxon>Bacteria</taxon>
        <taxon>Pseudomonadati</taxon>
        <taxon>Bacteroidota</taxon>
        <taxon>Sphingobacteriia</taxon>
        <taxon>Sphingobacteriales</taxon>
        <taxon>Sphingobacteriaceae</taxon>
        <taxon>Sphingobacterium</taxon>
    </lineage>
</organism>
<gene>
    <name evidence="2" type="ORF">HMPREF0765_1335</name>
</gene>
<dbReference type="EMBL" id="ACHB01000033">
    <property type="protein sequence ID" value="EEI93037.1"/>
    <property type="molecule type" value="Genomic_DNA"/>
</dbReference>
<dbReference type="Proteomes" id="UP000006241">
    <property type="component" value="Unassembled WGS sequence"/>
</dbReference>
<keyword evidence="1" id="KW-0732">Signal</keyword>
<evidence type="ECO:0000256" key="1">
    <source>
        <dbReference type="SAM" id="SignalP"/>
    </source>
</evidence>
<dbReference type="AlphaFoldDB" id="C2FVH9"/>
<evidence type="ECO:0000313" key="2">
    <source>
        <dbReference type="EMBL" id="EEI93037.1"/>
    </source>
</evidence>
<evidence type="ECO:0000313" key="3">
    <source>
        <dbReference type="Proteomes" id="UP000006241"/>
    </source>
</evidence>
<name>C2FVH9_SPHSI</name>
<sequence>MKILELILLLSLFSSQVFAQKTQEALLIESFVDTHTDDKGKFSHQLRSVLENHDIKTFKNFERVLDSLNSTFTIKNSEKGDYELFTLANGFDHWSYILKNKVIINQSEMTFDFFYEIHNLPNGEYLLIKRSDDMSFSCSEAIIYNGNIKYDYSDISANGSDGKKVLSVCSWTNVDESYPGKIDTEAGREIAEGGLKSYKPIEIEFDPKKQLIFYSFHRMKDGRKITRKAKYRNSDFKIKSYDARSFEE</sequence>
<protein>
    <submittedName>
        <fullName evidence="2">Uncharacterized protein</fullName>
    </submittedName>
</protein>
<accession>C2FVH9</accession>
<proteinExistence type="predicted"/>
<feature type="signal peptide" evidence="1">
    <location>
        <begin position="1"/>
        <end position="19"/>
    </location>
</feature>
<reference evidence="2 3" key="1">
    <citation type="submission" date="2009-01" db="EMBL/GenBank/DDBJ databases">
        <authorList>
            <person name="Qin X."/>
            <person name="Bachman B."/>
            <person name="Battles P."/>
            <person name="Bell A."/>
            <person name="Bess C."/>
            <person name="Bickham C."/>
            <person name="Chaboub L."/>
            <person name="Chen D."/>
            <person name="Coyle M."/>
            <person name="Deiros D.R."/>
            <person name="Dinh H."/>
            <person name="Forbes L."/>
            <person name="Fowler G."/>
            <person name="Francisco L."/>
            <person name="Fu Q."/>
            <person name="Gubbala S."/>
            <person name="Hale W."/>
            <person name="Han Y."/>
            <person name="Hemphill L."/>
            <person name="Highlander S.K."/>
            <person name="Hirani K."/>
            <person name="Hogues M."/>
            <person name="Jackson L."/>
            <person name="Jakkamsetti A."/>
            <person name="Javaid M."/>
            <person name="Jiang H."/>
            <person name="Korchina V."/>
            <person name="Kovar C."/>
            <person name="Lara F."/>
            <person name="Lee S."/>
            <person name="Mata R."/>
            <person name="Mathew T."/>
            <person name="Moen C."/>
            <person name="Morales K."/>
            <person name="Munidasa M."/>
            <person name="Nazareth L."/>
            <person name="Ngo R."/>
            <person name="Nguyen L."/>
            <person name="Okwuonu G."/>
            <person name="Ongeri F."/>
            <person name="Patil S."/>
            <person name="Petrosino J."/>
            <person name="Pham C."/>
            <person name="Pham P."/>
            <person name="Pu L.-L."/>
            <person name="Puazo M."/>
            <person name="Raj R."/>
            <person name="Reid J."/>
            <person name="Rouhana J."/>
            <person name="Saada N."/>
            <person name="Shang Y."/>
            <person name="Simmons D."/>
            <person name="Thornton R."/>
            <person name="Warren J."/>
            <person name="Weissenberger G."/>
            <person name="Zhang J."/>
            <person name="Zhang L."/>
            <person name="Zhou C."/>
            <person name="Zhu D."/>
            <person name="Muzny D."/>
            <person name="Worley K."/>
            <person name="Gibbs R."/>
        </authorList>
    </citation>
    <scope>NUCLEOTIDE SEQUENCE [LARGE SCALE GENOMIC DNA]</scope>
    <source>
        <strain evidence="2 3">ATCC 33300</strain>
    </source>
</reference>
<feature type="chain" id="PRO_5002913991" evidence="1">
    <location>
        <begin position="20"/>
        <end position="248"/>
    </location>
</feature>
<dbReference type="RefSeq" id="WP_003007123.1">
    <property type="nucleotide sequence ID" value="NZ_GG668631.1"/>
</dbReference>
<dbReference type="HOGENOM" id="CLU_1119606_0_0_10"/>
<comment type="caution">
    <text evidence="2">The sequence shown here is derived from an EMBL/GenBank/DDBJ whole genome shotgun (WGS) entry which is preliminary data.</text>
</comment>